<dbReference type="EMBL" id="SZQL01000020">
    <property type="protein sequence ID" value="TKK65569.1"/>
    <property type="molecule type" value="Genomic_DNA"/>
</dbReference>
<sequence length="491" mass="56019">MLIAAIQKPAVLFWCIIAFCFSVNATAQNTLRLSPQNHHYVTYRQKPVLLITSGEHYGALLNLDFDYIAYLNALQKEGMNNTRVFSGAYVERKNDIKWMLYNNTLAPKENRLIAPWKRSNIPGYINGGNKFDLDQWDDQYFIRLKNLLRQAAMRSIVIELTLFGNQYNDSIYQYSPLYPDNNIQGKGPKGENSFLLFQSLADTALVARQEKMVVKLVQELNAFDNLYYEISNEPYNEVKDSAVVDKWNAHMAKLIRQTEMLLPKKHLIATNQSIVDNKAVDIANYHYVHISNMPGFDSLLRLNKVIGMDETMGSLIHADVNDVRVEAWDFILHGGGAYNNLSWEYTPSAPQGTSGADTIRQYLKHLQQFMSTFRFVHMQYSPGLLVLLPAEAITRVLAEEGKQYAVYIHHSTPHDMEPVTAAFVSKYEADTSSFKDSVALSLPAGKYTVQWYNPAKGNWYGNRRTLQHKGGVYTFHTPLFTTDIALSIVRK</sequence>
<dbReference type="InterPro" id="IPR017853">
    <property type="entry name" value="GH"/>
</dbReference>
<evidence type="ECO:0008006" key="4">
    <source>
        <dbReference type="Google" id="ProtNLM"/>
    </source>
</evidence>
<dbReference type="Proteomes" id="UP000305848">
    <property type="component" value="Unassembled WGS sequence"/>
</dbReference>
<gene>
    <name evidence="2" type="ORF">FC093_19825</name>
</gene>
<organism evidence="2 3">
    <name type="scientific">Ilyomonas limi</name>
    <dbReference type="NCBI Taxonomy" id="2575867"/>
    <lineage>
        <taxon>Bacteria</taxon>
        <taxon>Pseudomonadati</taxon>
        <taxon>Bacteroidota</taxon>
        <taxon>Chitinophagia</taxon>
        <taxon>Chitinophagales</taxon>
        <taxon>Chitinophagaceae</taxon>
        <taxon>Ilyomonas</taxon>
    </lineage>
</organism>
<feature type="chain" id="PRO_5020203296" description="Glycoside hydrolase family 5 domain-containing protein" evidence="1">
    <location>
        <begin position="28"/>
        <end position="491"/>
    </location>
</feature>
<proteinExistence type="predicted"/>
<evidence type="ECO:0000313" key="3">
    <source>
        <dbReference type="Proteomes" id="UP000305848"/>
    </source>
</evidence>
<accession>A0A4U3KUU3</accession>
<evidence type="ECO:0000256" key="1">
    <source>
        <dbReference type="SAM" id="SignalP"/>
    </source>
</evidence>
<protein>
    <recommendedName>
        <fullName evidence="4">Glycoside hydrolase family 5 domain-containing protein</fullName>
    </recommendedName>
</protein>
<dbReference type="OrthoDB" id="630458at2"/>
<comment type="caution">
    <text evidence="2">The sequence shown here is derived from an EMBL/GenBank/DDBJ whole genome shotgun (WGS) entry which is preliminary data.</text>
</comment>
<dbReference type="AlphaFoldDB" id="A0A4U3KUU3"/>
<reference evidence="2 3" key="1">
    <citation type="submission" date="2019-05" db="EMBL/GenBank/DDBJ databases">
        <title>Panacibacter sp. strain 17mud1-8 Genome sequencing and assembly.</title>
        <authorList>
            <person name="Chhetri G."/>
        </authorList>
    </citation>
    <scope>NUCLEOTIDE SEQUENCE [LARGE SCALE GENOMIC DNA]</scope>
    <source>
        <strain evidence="2 3">17mud1-8</strain>
    </source>
</reference>
<evidence type="ECO:0000313" key="2">
    <source>
        <dbReference type="EMBL" id="TKK65569.1"/>
    </source>
</evidence>
<dbReference type="Gene3D" id="3.20.20.80">
    <property type="entry name" value="Glycosidases"/>
    <property type="match status" value="1"/>
</dbReference>
<dbReference type="SUPFAM" id="SSF51445">
    <property type="entry name" value="(Trans)glycosidases"/>
    <property type="match status" value="1"/>
</dbReference>
<keyword evidence="1" id="KW-0732">Signal</keyword>
<name>A0A4U3KUU3_9BACT</name>
<feature type="signal peptide" evidence="1">
    <location>
        <begin position="1"/>
        <end position="27"/>
    </location>
</feature>
<keyword evidence="3" id="KW-1185">Reference proteome</keyword>
<dbReference type="RefSeq" id="WP_137263560.1">
    <property type="nucleotide sequence ID" value="NZ_SZQL01000020.1"/>
</dbReference>